<dbReference type="OrthoDB" id="2795185at2759"/>
<feature type="chain" id="PRO_5007869282" evidence="1">
    <location>
        <begin position="22"/>
        <end position="258"/>
    </location>
</feature>
<dbReference type="AlphaFoldDB" id="A0A165Y5C9"/>
<dbReference type="EMBL" id="KV428285">
    <property type="protein sequence ID" value="KZT32897.1"/>
    <property type="molecule type" value="Genomic_DNA"/>
</dbReference>
<organism evidence="2 3">
    <name type="scientific">Sistotremastrum suecicum HHB10207 ss-3</name>
    <dbReference type="NCBI Taxonomy" id="1314776"/>
    <lineage>
        <taxon>Eukaryota</taxon>
        <taxon>Fungi</taxon>
        <taxon>Dikarya</taxon>
        <taxon>Basidiomycota</taxon>
        <taxon>Agaricomycotina</taxon>
        <taxon>Agaricomycetes</taxon>
        <taxon>Sistotremastrales</taxon>
        <taxon>Sistotremastraceae</taxon>
        <taxon>Sistotremastrum</taxon>
    </lineage>
</organism>
<reference evidence="2 3" key="1">
    <citation type="journal article" date="2016" name="Mol. Biol. Evol.">
        <title>Comparative Genomics of Early-Diverging Mushroom-Forming Fungi Provides Insights into the Origins of Lignocellulose Decay Capabilities.</title>
        <authorList>
            <person name="Nagy L.G."/>
            <person name="Riley R."/>
            <person name="Tritt A."/>
            <person name="Adam C."/>
            <person name="Daum C."/>
            <person name="Floudas D."/>
            <person name="Sun H."/>
            <person name="Yadav J.S."/>
            <person name="Pangilinan J."/>
            <person name="Larsson K.H."/>
            <person name="Matsuura K."/>
            <person name="Barry K."/>
            <person name="Labutti K."/>
            <person name="Kuo R."/>
            <person name="Ohm R.A."/>
            <person name="Bhattacharya S.S."/>
            <person name="Shirouzu T."/>
            <person name="Yoshinaga Y."/>
            <person name="Martin F.M."/>
            <person name="Grigoriev I.V."/>
            <person name="Hibbett D.S."/>
        </authorList>
    </citation>
    <scope>NUCLEOTIDE SEQUENCE [LARGE SCALE GENOMIC DNA]</scope>
    <source>
        <strain evidence="2 3">HHB10207 ss-3</strain>
    </source>
</reference>
<dbReference type="Proteomes" id="UP000076798">
    <property type="component" value="Unassembled WGS sequence"/>
</dbReference>
<proteinExistence type="predicted"/>
<name>A0A165Y5C9_9AGAM</name>
<accession>A0A165Y5C9</accession>
<protein>
    <submittedName>
        <fullName evidence="2">Uncharacterized protein</fullName>
    </submittedName>
</protein>
<keyword evidence="1" id="KW-0732">Signal</keyword>
<feature type="signal peptide" evidence="1">
    <location>
        <begin position="1"/>
        <end position="21"/>
    </location>
</feature>
<evidence type="ECO:0000313" key="2">
    <source>
        <dbReference type="EMBL" id="KZT32897.1"/>
    </source>
</evidence>
<sequence>MRWSQITILSAALALVGNVMALPTNSTHSLNKRSVVCGLNVRTAVAEDCLHARPALNFVLSGSQTRPTVSRQQTPLGNDIPQGSACDHVVELQVLEAAMQASGMCHVVAALNSLGISRATQLQDMADVINGPSNLLFLASAINRAKATFVVNAMNSHTITSANVANVAVSAYLRDQFVTSGSLAVAQHLDTLINGILADAIHRANAIQALPPGQRATTQAQIIQQNFKATVNHVASIPNRLTVTTLWTRVLHTTVVHG</sequence>
<evidence type="ECO:0000256" key="1">
    <source>
        <dbReference type="SAM" id="SignalP"/>
    </source>
</evidence>
<evidence type="ECO:0000313" key="3">
    <source>
        <dbReference type="Proteomes" id="UP000076798"/>
    </source>
</evidence>
<gene>
    <name evidence="2" type="ORF">SISSUDRAFT_469718</name>
</gene>
<keyword evidence="3" id="KW-1185">Reference proteome</keyword>